<keyword evidence="5 11" id="KW-0863">Zinc-finger</keyword>
<dbReference type="FunFam" id="3.30.160.60:FF:002533">
    <property type="entry name" value="Zinc finger protein 770"/>
    <property type="match status" value="1"/>
</dbReference>
<dbReference type="PROSITE" id="PS00028">
    <property type="entry name" value="ZINC_FINGER_C2H2_1"/>
    <property type="match status" value="1"/>
</dbReference>
<dbReference type="GO" id="GO:0000977">
    <property type="term" value="F:RNA polymerase II transcription regulatory region sequence-specific DNA binding"/>
    <property type="evidence" value="ECO:0007669"/>
    <property type="project" value="TreeGrafter"/>
</dbReference>
<comment type="subcellular location">
    <subcellularLocation>
        <location evidence="1">Nucleus</location>
    </subcellularLocation>
</comment>
<dbReference type="FunFam" id="3.30.160.60:FF:000508">
    <property type="entry name" value="Myeloid zinc finger 1"/>
    <property type="match status" value="1"/>
</dbReference>
<dbReference type="GO" id="GO:0005634">
    <property type="term" value="C:nucleus"/>
    <property type="evidence" value="ECO:0007669"/>
    <property type="project" value="UniProtKB-SubCell"/>
</dbReference>
<dbReference type="InterPro" id="IPR036236">
    <property type="entry name" value="Znf_C2H2_sf"/>
</dbReference>
<dbReference type="InterPro" id="IPR013087">
    <property type="entry name" value="Znf_C2H2_type"/>
</dbReference>
<dbReference type="Pfam" id="PF00096">
    <property type="entry name" value="zf-C2H2"/>
    <property type="match status" value="2"/>
</dbReference>
<keyword evidence="9" id="KW-0804">Transcription</keyword>
<dbReference type="PANTHER" id="PTHR14196:SF12">
    <property type="entry name" value="ZINC FINGER PROTEIN 208-LIKE"/>
    <property type="match status" value="1"/>
</dbReference>
<evidence type="ECO:0000313" key="13">
    <source>
        <dbReference type="EMBL" id="KFQ21855.1"/>
    </source>
</evidence>
<keyword evidence="6" id="KW-0862">Zinc</keyword>
<dbReference type="GO" id="GO:0042802">
    <property type="term" value="F:identical protein binding"/>
    <property type="evidence" value="ECO:0007669"/>
    <property type="project" value="UniProtKB-ARBA"/>
</dbReference>
<evidence type="ECO:0000256" key="5">
    <source>
        <dbReference type="ARBA" id="ARBA00022771"/>
    </source>
</evidence>
<dbReference type="SUPFAM" id="SSF57667">
    <property type="entry name" value="beta-beta-alpha zinc fingers"/>
    <property type="match status" value="1"/>
</dbReference>
<protein>
    <submittedName>
        <fullName evidence="13">Zinc finger protein 189</fullName>
    </submittedName>
</protein>
<gene>
    <name evidence="13" type="ORF">N331_07621</name>
</gene>
<feature type="non-terminal residue" evidence="13">
    <location>
        <position position="1"/>
    </location>
</feature>
<evidence type="ECO:0000256" key="4">
    <source>
        <dbReference type="ARBA" id="ARBA00022737"/>
    </source>
</evidence>
<dbReference type="GO" id="GO:0008270">
    <property type="term" value="F:zinc ion binding"/>
    <property type="evidence" value="ECO:0007669"/>
    <property type="project" value="UniProtKB-KW"/>
</dbReference>
<accession>A0A091R5L7</accession>
<evidence type="ECO:0000256" key="10">
    <source>
        <dbReference type="ARBA" id="ARBA00023242"/>
    </source>
</evidence>
<evidence type="ECO:0000256" key="11">
    <source>
        <dbReference type="PROSITE-ProRule" id="PRU00042"/>
    </source>
</evidence>
<evidence type="ECO:0000256" key="2">
    <source>
        <dbReference type="ARBA" id="ARBA00006991"/>
    </source>
</evidence>
<evidence type="ECO:0000256" key="9">
    <source>
        <dbReference type="ARBA" id="ARBA00023163"/>
    </source>
</evidence>
<organism evidence="13 14">
    <name type="scientific">Merops nubicus</name>
    <name type="common">Northern carmine bee-eater</name>
    <dbReference type="NCBI Taxonomy" id="57421"/>
    <lineage>
        <taxon>Eukaryota</taxon>
        <taxon>Metazoa</taxon>
        <taxon>Chordata</taxon>
        <taxon>Craniata</taxon>
        <taxon>Vertebrata</taxon>
        <taxon>Euteleostomi</taxon>
        <taxon>Archelosauria</taxon>
        <taxon>Archosauria</taxon>
        <taxon>Dinosauria</taxon>
        <taxon>Saurischia</taxon>
        <taxon>Theropoda</taxon>
        <taxon>Coelurosauria</taxon>
        <taxon>Aves</taxon>
        <taxon>Neognathae</taxon>
        <taxon>Neoaves</taxon>
        <taxon>Telluraves</taxon>
        <taxon>Coraciimorphae</taxon>
        <taxon>Coraciiformes</taxon>
        <taxon>Meropidae</taxon>
        <taxon>Merops</taxon>
    </lineage>
</organism>
<dbReference type="PANTHER" id="PTHR14196">
    <property type="entry name" value="ODD-SKIPPED - RELATED"/>
    <property type="match status" value="1"/>
</dbReference>
<dbReference type="Proteomes" id="UP000052967">
    <property type="component" value="Unassembled WGS sequence"/>
</dbReference>
<evidence type="ECO:0000256" key="3">
    <source>
        <dbReference type="ARBA" id="ARBA00022723"/>
    </source>
</evidence>
<dbReference type="Gene3D" id="3.30.160.60">
    <property type="entry name" value="Classic Zinc Finger"/>
    <property type="match status" value="2"/>
</dbReference>
<name>A0A091R5L7_MERNU</name>
<dbReference type="GO" id="GO:0000981">
    <property type="term" value="F:DNA-binding transcription factor activity, RNA polymerase II-specific"/>
    <property type="evidence" value="ECO:0007669"/>
    <property type="project" value="TreeGrafter"/>
</dbReference>
<dbReference type="EMBL" id="KK691620">
    <property type="protein sequence ID" value="KFQ21855.1"/>
    <property type="molecule type" value="Genomic_DNA"/>
</dbReference>
<feature type="domain" description="C2H2-type" evidence="12">
    <location>
        <begin position="1"/>
        <end position="26"/>
    </location>
</feature>
<keyword evidence="4" id="KW-0677">Repeat</keyword>
<dbReference type="PROSITE" id="PS50157">
    <property type="entry name" value="ZINC_FINGER_C2H2_2"/>
    <property type="match status" value="2"/>
</dbReference>
<feature type="non-terminal residue" evidence="13">
    <location>
        <position position="47"/>
    </location>
</feature>
<sequence>CSDCGKNFTWKSSLTEHRRTHTGERPFACDTCSKSFSNKSSLTQHRR</sequence>
<dbReference type="SMART" id="SM00355">
    <property type="entry name" value="ZnF_C2H2"/>
    <property type="match status" value="2"/>
</dbReference>
<evidence type="ECO:0000259" key="12">
    <source>
        <dbReference type="PROSITE" id="PS50157"/>
    </source>
</evidence>
<keyword evidence="10" id="KW-0539">Nucleus</keyword>
<evidence type="ECO:0000256" key="8">
    <source>
        <dbReference type="ARBA" id="ARBA00023125"/>
    </source>
</evidence>
<reference evidence="13 14" key="1">
    <citation type="submission" date="2014-04" db="EMBL/GenBank/DDBJ databases">
        <title>Genome evolution of avian class.</title>
        <authorList>
            <person name="Zhang G."/>
            <person name="Li C."/>
        </authorList>
    </citation>
    <scope>NUCLEOTIDE SEQUENCE [LARGE SCALE GENOMIC DNA]</scope>
    <source>
        <strain evidence="13">BGI_N331</strain>
    </source>
</reference>
<evidence type="ECO:0000256" key="6">
    <source>
        <dbReference type="ARBA" id="ARBA00022833"/>
    </source>
</evidence>
<dbReference type="InterPro" id="IPR050717">
    <property type="entry name" value="C2H2-ZF_Transcription_Reg"/>
</dbReference>
<keyword evidence="3" id="KW-0479">Metal-binding</keyword>
<keyword evidence="14" id="KW-1185">Reference proteome</keyword>
<dbReference type="AlphaFoldDB" id="A0A091R5L7"/>
<keyword evidence="8" id="KW-0238">DNA-binding</keyword>
<evidence type="ECO:0000256" key="1">
    <source>
        <dbReference type="ARBA" id="ARBA00004123"/>
    </source>
</evidence>
<proteinExistence type="inferred from homology"/>
<comment type="similarity">
    <text evidence="2">Belongs to the krueppel C2H2-type zinc-finger protein family.</text>
</comment>
<evidence type="ECO:0000256" key="7">
    <source>
        <dbReference type="ARBA" id="ARBA00023015"/>
    </source>
</evidence>
<keyword evidence="7" id="KW-0805">Transcription regulation</keyword>
<feature type="domain" description="C2H2-type" evidence="12">
    <location>
        <begin position="27"/>
        <end position="47"/>
    </location>
</feature>
<evidence type="ECO:0000313" key="14">
    <source>
        <dbReference type="Proteomes" id="UP000052967"/>
    </source>
</evidence>